<comment type="caution">
    <text evidence="1">The sequence shown here is derived from an EMBL/GenBank/DDBJ whole genome shotgun (WGS) entry which is preliminary data.</text>
</comment>
<dbReference type="Proteomes" id="UP001221757">
    <property type="component" value="Unassembled WGS sequence"/>
</dbReference>
<name>A0AAD7GWP0_MYCRO</name>
<organism evidence="1 2">
    <name type="scientific">Mycena rosella</name>
    <name type="common">Pink bonnet</name>
    <name type="synonym">Agaricus rosellus</name>
    <dbReference type="NCBI Taxonomy" id="1033263"/>
    <lineage>
        <taxon>Eukaryota</taxon>
        <taxon>Fungi</taxon>
        <taxon>Dikarya</taxon>
        <taxon>Basidiomycota</taxon>
        <taxon>Agaricomycotina</taxon>
        <taxon>Agaricomycetes</taxon>
        <taxon>Agaricomycetidae</taxon>
        <taxon>Agaricales</taxon>
        <taxon>Marasmiineae</taxon>
        <taxon>Mycenaceae</taxon>
        <taxon>Mycena</taxon>
    </lineage>
</organism>
<evidence type="ECO:0000313" key="1">
    <source>
        <dbReference type="EMBL" id="KAJ7706914.1"/>
    </source>
</evidence>
<proteinExistence type="predicted"/>
<dbReference type="AlphaFoldDB" id="A0AAD7GWP0"/>
<accession>A0AAD7GWP0</accession>
<gene>
    <name evidence="1" type="ORF">B0H17DRAFT_1174847</name>
</gene>
<protein>
    <submittedName>
        <fullName evidence="1">Uncharacterized protein</fullName>
    </submittedName>
</protein>
<dbReference type="EMBL" id="JARKIE010000006">
    <property type="protein sequence ID" value="KAJ7706914.1"/>
    <property type="molecule type" value="Genomic_DNA"/>
</dbReference>
<reference evidence="1" key="1">
    <citation type="submission" date="2023-03" db="EMBL/GenBank/DDBJ databases">
        <title>Massive genome expansion in bonnet fungi (Mycena s.s.) driven by repeated elements and novel gene families across ecological guilds.</title>
        <authorList>
            <consortium name="Lawrence Berkeley National Laboratory"/>
            <person name="Harder C.B."/>
            <person name="Miyauchi S."/>
            <person name="Viragh M."/>
            <person name="Kuo A."/>
            <person name="Thoen E."/>
            <person name="Andreopoulos B."/>
            <person name="Lu D."/>
            <person name="Skrede I."/>
            <person name="Drula E."/>
            <person name="Henrissat B."/>
            <person name="Morin E."/>
            <person name="Kohler A."/>
            <person name="Barry K."/>
            <person name="LaButti K."/>
            <person name="Morin E."/>
            <person name="Salamov A."/>
            <person name="Lipzen A."/>
            <person name="Mereny Z."/>
            <person name="Hegedus B."/>
            <person name="Baldrian P."/>
            <person name="Stursova M."/>
            <person name="Weitz H."/>
            <person name="Taylor A."/>
            <person name="Grigoriev I.V."/>
            <person name="Nagy L.G."/>
            <person name="Martin F."/>
            <person name="Kauserud H."/>
        </authorList>
    </citation>
    <scope>NUCLEOTIDE SEQUENCE</scope>
    <source>
        <strain evidence="1">CBHHK067</strain>
    </source>
</reference>
<sequence>MPFPLVEGLGRAITWRYPTFIHVYVVCNIIPYAPTKKNLVKERTPTRVPAAAGASALLWTGSVLLVDGLRRWDPCIPLYPPVYYIANRSCIVVPCCDARTPPTRLIQAIRHIWDGWGGDKIFPFPTSHPCSMPIHPDCIHGRSATRHLESLGRELEEPAACRTSRDRRQRRCAGCSSSGSFILHHFLAQRRPRAHLLR</sequence>
<keyword evidence="2" id="KW-1185">Reference proteome</keyword>
<evidence type="ECO:0000313" key="2">
    <source>
        <dbReference type="Proteomes" id="UP001221757"/>
    </source>
</evidence>